<gene>
    <name evidence="5" type="ORF">K8F61_09310</name>
</gene>
<dbReference type="RefSeq" id="WP_169797644.1">
    <property type="nucleotide sequence ID" value="NZ_CP082781.1"/>
</dbReference>
<evidence type="ECO:0000313" key="6">
    <source>
        <dbReference type="Proteomes" id="UP001199642"/>
    </source>
</evidence>
<dbReference type="InterPro" id="IPR008920">
    <property type="entry name" value="TF_FadR/GntR_C"/>
</dbReference>
<name>A0ABY3RWA5_9MICO</name>
<protein>
    <submittedName>
        <fullName evidence="5">FCD domain-containing protein</fullName>
    </submittedName>
</protein>
<evidence type="ECO:0000256" key="2">
    <source>
        <dbReference type="ARBA" id="ARBA00023125"/>
    </source>
</evidence>
<keyword evidence="2" id="KW-0238">DNA-binding</keyword>
<evidence type="ECO:0000256" key="3">
    <source>
        <dbReference type="ARBA" id="ARBA00023163"/>
    </source>
</evidence>
<evidence type="ECO:0000256" key="1">
    <source>
        <dbReference type="ARBA" id="ARBA00023015"/>
    </source>
</evidence>
<evidence type="ECO:0000313" key="5">
    <source>
        <dbReference type="EMBL" id="UGS28329.1"/>
    </source>
</evidence>
<organism evidence="5 6">
    <name type="scientific">Microbacterium resistens</name>
    <dbReference type="NCBI Taxonomy" id="156977"/>
    <lineage>
        <taxon>Bacteria</taxon>
        <taxon>Bacillati</taxon>
        <taxon>Actinomycetota</taxon>
        <taxon>Actinomycetes</taxon>
        <taxon>Micrococcales</taxon>
        <taxon>Microbacteriaceae</taxon>
        <taxon>Microbacterium</taxon>
    </lineage>
</organism>
<dbReference type="SUPFAM" id="SSF48008">
    <property type="entry name" value="GntR ligand-binding domain-like"/>
    <property type="match status" value="1"/>
</dbReference>
<dbReference type="InterPro" id="IPR011711">
    <property type="entry name" value="GntR_C"/>
</dbReference>
<keyword evidence="3" id="KW-0804">Transcription</keyword>
<keyword evidence="1" id="KW-0805">Transcription regulation</keyword>
<dbReference type="Pfam" id="PF07729">
    <property type="entry name" value="FCD"/>
    <property type="match status" value="1"/>
</dbReference>
<keyword evidence="6" id="KW-1185">Reference proteome</keyword>
<dbReference type="Gene3D" id="1.20.120.530">
    <property type="entry name" value="GntR ligand-binding domain-like"/>
    <property type="match status" value="1"/>
</dbReference>
<proteinExistence type="predicted"/>
<dbReference type="Proteomes" id="UP001199642">
    <property type="component" value="Chromosome"/>
</dbReference>
<dbReference type="EMBL" id="CP082781">
    <property type="protein sequence ID" value="UGS28329.1"/>
    <property type="molecule type" value="Genomic_DNA"/>
</dbReference>
<reference evidence="5 6" key="1">
    <citation type="submission" date="2023-01" db="EMBL/GenBank/DDBJ databases">
        <title>Characterization of estradiol degrading bacteria Microbacterium sp. MZT7 and reveal degrading genes through genome analysis.</title>
        <authorList>
            <person name="Hao P."/>
            <person name="Gao Y."/>
        </authorList>
    </citation>
    <scope>NUCLEOTIDE SEQUENCE [LARGE SCALE GENOMIC DNA]</scope>
    <source>
        <strain evidence="5 6">MZT7</strain>
    </source>
</reference>
<dbReference type="SMART" id="SM00895">
    <property type="entry name" value="FCD"/>
    <property type="match status" value="1"/>
</dbReference>
<evidence type="ECO:0000259" key="4">
    <source>
        <dbReference type="SMART" id="SM00895"/>
    </source>
</evidence>
<accession>A0ABY3RWA5</accession>
<sequence>MSDPAYAHGVIALLAARLAASRRTDDDLAVLEGHIDAGADEQRTWADFLSALRHAARNPLLERLGPETLSHVASLDRAPAAVAARQAARKTVVGAVRAGDSEAAEEALRHLLDLVVRPDRAGSPTYPVAS</sequence>
<feature type="domain" description="GntR C-terminal" evidence="4">
    <location>
        <begin position="3"/>
        <end position="114"/>
    </location>
</feature>